<comment type="caution">
    <text evidence="3">The sequence shown here is derived from an EMBL/GenBank/DDBJ whole genome shotgun (WGS) entry which is preliminary data.</text>
</comment>
<dbReference type="Gene3D" id="2.60.40.1610">
    <property type="entry name" value="Domain of unknown function DUF1254"/>
    <property type="match status" value="1"/>
</dbReference>
<accession>A0ABM9ABV2</accession>
<dbReference type="InterPro" id="IPR010679">
    <property type="entry name" value="DUF1254"/>
</dbReference>
<evidence type="ECO:0000259" key="2">
    <source>
        <dbReference type="Pfam" id="PF06863"/>
    </source>
</evidence>
<dbReference type="EMBL" id="CAKLPX010000001">
    <property type="protein sequence ID" value="CAH0990680.1"/>
    <property type="molecule type" value="Genomic_DNA"/>
</dbReference>
<feature type="compositionally biased region" description="Low complexity" evidence="1">
    <location>
        <begin position="199"/>
        <end position="208"/>
    </location>
</feature>
<evidence type="ECO:0000256" key="1">
    <source>
        <dbReference type="SAM" id="MobiDB-lite"/>
    </source>
</evidence>
<dbReference type="RefSeq" id="WP_237443359.1">
    <property type="nucleotide sequence ID" value="NZ_CAKLPX010000001.1"/>
</dbReference>
<dbReference type="PANTHER" id="PTHR36509:SF3">
    <property type="entry name" value="SIGNAL PEPTIDE PROTEIN"/>
    <property type="match status" value="1"/>
</dbReference>
<dbReference type="Proteomes" id="UP000838100">
    <property type="component" value="Unassembled WGS sequence"/>
</dbReference>
<evidence type="ECO:0000313" key="3">
    <source>
        <dbReference type="EMBL" id="CAH0990680.1"/>
    </source>
</evidence>
<proteinExistence type="predicted"/>
<dbReference type="SUPFAM" id="SSF160935">
    <property type="entry name" value="VPA0735-like"/>
    <property type="match status" value="1"/>
</dbReference>
<keyword evidence="4" id="KW-1185">Reference proteome</keyword>
<feature type="compositionally biased region" description="Polar residues" evidence="1">
    <location>
        <begin position="182"/>
        <end position="191"/>
    </location>
</feature>
<feature type="region of interest" description="Disordered" evidence="1">
    <location>
        <begin position="174"/>
        <end position="208"/>
    </location>
</feature>
<sequence>MSWLRWTAAILVCGWLGQYPLAMLVPNMIMERLYSKGVERVGYNQIAMRSRPDETSRDVVRPSPDLLYASCIYNLEQGPVTISASVPERYWSMQLYQMNTDNFAGISNQREQSFRAGKNVEVTLVGPDANPAEFLSEGQGEVIQSPTTRGVMLLRASAIGDDSQAQASLENSRCRAQEQEVQHTGNRQQVNRIDKKKNNNNYNEEASS</sequence>
<protein>
    <recommendedName>
        <fullName evidence="2">DUF1254 domain-containing protein</fullName>
    </recommendedName>
</protein>
<evidence type="ECO:0000313" key="4">
    <source>
        <dbReference type="Proteomes" id="UP000838100"/>
    </source>
</evidence>
<feature type="domain" description="DUF1254" evidence="2">
    <location>
        <begin position="44"/>
        <end position="162"/>
    </location>
</feature>
<name>A0ABM9ABV2_9GAMM</name>
<organism evidence="3 4">
    <name type="scientific">Sinobacterium norvegicum</name>
    <dbReference type="NCBI Taxonomy" id="1641715"/>
    <lineage>
        <taxon>Bacteria</taxon>
        <taxon>Pseudomonadati</taxon>
        <taxon>Pseudomonadota</taxon>
        <taxon>Gammaproteobacteria</taxon>
        <taxon>Cellvibrionales</taxon>
        <taxon>Spongiibacteraceae</taxon>
        <taxon>Sinobacterium</taxon>
    </lineage>
</organism>
<gene>
    <name evidence="3" type="ORF">SIN8267_00774</name>
</gene>
<dbReference type="Pfam" id="PF06863">
    <property type="entry name" value="DUF1254"/>
    <property type="match status" value="1"/>
</dbReference>
<dbReference type="InterPro" id="IPR037050">
    <property type="entry name" value="DUF1254_sf"/>
</dbReference>
<reference evidence="3" key="1">
    <citation type="submission" date="2021-12" db="EMBL/GenBank/DDBJ databases">
        <authorList>
            <person name="Rodrigo-Torres L."/>
            <person name="Arahal R. D."/>
            <person name="Lucena T."/>
        </authorList>
    </citation>
    <scope>NUCLEOTIDE SEQUENCE</scope>
    <source>
        <strain evidence="3">CECT 8267</strain>
    </source>
</reference>
<dbReference type="PANTHER" id="PTHR36509">
    <property type="entry name" value="BLL3101 PROTEIN"/>
    <property type="match status" value="1"/>
</dbReference>